<dbReference type="Pfam" id="PF08241">
    <property type="entry name" value="Methyltransf_11"/>
    <property type="match status" value="1"/>
</dbReference>
<keyword evidence="3" id="KW-1185">Reference proteome</keyword>
<feature type="domain" description="Methyltransferase type 11" evidence="1">
    <location>
        <begin position="115"/>
        <end position="170"/>
    </location>
</feature>
<sequence length="262" mass="30849">MIRKIYRTVFSEKIRLQFHIILMKLKALFLRGNRYFCPCCGKGSSKFLRKGNGLDYRENAVCPNCGSLERTRLLYLYLKNETEIFNGSSRILHFAPEHILKKKLIKNPNYKDVDINPNFATLKMDITDIQFPDNYFDYIICSHVLGHIPNERKALNELFRVLKSDGNLFILSLLDPTMHETLEDPDAITPLQKLHKYGERDLERLYGADFSERISTSEIRIEKIDYRINFTEQERQKMSLGDGKREIIYKVVKTSQHCFHLF</sequence>
<dbReference type="InterPro" id="IPR013216">
    <property type="entry name" value="Methyltransf_11"/>
</dbReference>
<evidence type="ECO:0000313" key="2">
    <source>
        <dbReference type="EMBL" id="RCU42264.1"/>
    </source>
</evidence>
<dbReference type="Proteomes" id="UP000252172">
    <property type="component" value="Unassembled WGS sequence"/>
</dbReference>
<dbReference type="EMBL" id="QPIE01000007">
    <property type="protein sequence ID" value="RCU42264.1"/>
    <property type="molecule type" value="Genomic_DNA"/>
</dbReference>
<evidence type="ECO:0000313" key="3">
    <source>
        <dbReference type="Proteomes" id="UP000252172"/>
    </source>
</evidence>
<protein>
    <submittedName>
        <fullName evidence="2">Class I SAM-dependent methyltransferase</fullName>
    </submittedName>
</protein>
<dbReference type="OrthoDB" id="3896938at2"/>
<dbReference type="PANTHER" id="PTHR43591">
    <property type="entry name" value="METHYLTRANSFERASE"/>
    <property type="match status" value="1"/>
</dbReference>
<keyword evidence="2" id="KW-0808">Transferase</keyword>
<proteinExistence type="predicted"/>
<gene>
    <name evidence="2" type="ORF">DQ356_10055</name>
</gene>
<dbReference type="AlphaFoldDB" id="A0A368MXY1"/>
<accession>A0A368MXY1</accession>
<comment type="caution">
    <text evidence="2">The sequence shown here is derived from an EMBL/GenBank/DDBJ whole genome shotgun (WGS) entry which is preliminary data.</text>
</comment>
<dbReference type="GO" id="GO:0032259">
    <property type="term" value="P:methylation"/>
    <property type="evidence" value="ECO:0007669"/>
    <property type="project" value="UniProtKB-KW"/>
</dbReference>
<organism evidence="2 3">
    <name type="scientific">Chryseobacterium lacus</name>
    <dbReference type="NCBI Taxonomy" id="2058346"/>
    <lineage>
        <taxon>Bacteria</taxon>
        <taxon>Pseudomonadati</taxon>
        <taxon>Bacteroidota</taxon>
        <taxon>Flavobacteriia</taxon>
        <taxon>Flavobacteriales</taxon>
        <taxon>Weeksellaceae</taxon>
        <taxon>Chryseobacterium group</taxon>
        <taxon>Chryseobacterium</taxon>
    </lineage>
</organism>
<dbReference type="InterPro" id="IPR029063">
    <property type="entry name" value="SAM-dependent_MTases_sf"/>
</dbReference>
<evidence type="ECO:0000259" key="1">
    <source>
        <dbReference type="Pfam" id="PF08241"/>
    </source>
</evidence>
<dbReference type="Gene3D" id="3.40.50.150">
    <property type="entry name" value="Vaccinia Virus protein VP39"/>
    <property type="match status" value="1"/>
</dbReference>
<dbReference type="SUPFAM" id="SSF53335">
    <property type="entry name" value="S-adenosyl-L-methionine-dependent methyltransferases"/>
    <property type="match status" value="1"/>
</dbReference>
<reference evidence="2 3" key="1">
    <citation type="submission" date="2018-07" db="EMBL/GenBank/DDBJ databases">
        <title>Chryseobacterium lacus sp. nov., isolated from lake water.</title>
        <authorList>
            <person name="Li C.-M."/>
        </authorList>
    </citation>
    <scope>NUCLEOTIDE SEQUENCE [LARGE SCALE GENOMIC DNA]</scope>
    <source>
        <strain evidence="2 3">YLOS41</strain>
    </source>
</reference>
<name>A0A368MXY1_9FLAO</name>
<dbReference type="CDD" id="cd02440">
    <property type="entry name" value="AdoMet_MTases"/>
    <property type="match status" value="1"/>
</dbReference>
<dbReference type="GO" id="GO:0008757">
    <property type="term" value="F:S-adenosylmethionine-dependent methyltransferase activity"/>
    <property type="evidence" value="ECO:0007669"/>
    <property type="project" value="InterPro"/>
</dbReference>
<keyword evidence="2" id="KW-0489">Methyltransferase</keyword>